<dbReference type="OrthoDB" id="6092at2759"/>
<feature type="region of interest" description="Disordered" evidence="1">
    <location>
        <begin position="125"/>
        <end position="177"/>
    </location>
</feature>
<protein>
    <submittedName>
        <fullName evidence="2">Uncharacterized protein</fullName>
    </submittedName>
</protein>
<comment type="caution">
    <text evidence="2">The sequence shown here is derived from an EMBL/GenBank/DDBJ whole genome shotgun (WGS) entry which is preliminary data.</text>
</comment>
<proteinExistence type="predicted"/>
<accession>A0A9W7KS80</accession>
<evidence type="ECO:0000313" key="3">
    <source>
        <dbReference type="Proteomes" id="UP001165122"/>
    </source>
</evidence>
<dbReference type="Proteomes" id="UP001165122">
    <property type="component" value="Unassembled WGS sequence"/>
</dbReference>
<gene>
    <name evidence="2" type="ORF">TrLO_g1310</name>
</gene>
<dbReference type="EMBL" id="BRXW01000138">
    <property type="protein sequence ID" value="GMI09575.1"/>
    <property type="molecule type" value="Genomic_DNA"/>
</dbReference>
<reference evidence="3" key="1">
    <citation type="journal article" date="2023" name="Commun. Biol.">
        <title>Genome analysis of Parmales, the sister group of diatoms, reveals the evolutionary specialization of diatoms from phago-mixotrophs to photoautotrophs.</title>
        <authorList>
            <person name="Ban H."/>
            <person name="Sato S."/>
            <person name="Yoshikawa S."/>
            <person name="Yamada K."/>
            <person name="Nakamura Y."/>
            <person name="Ichinomiya M."/>
            <person name="Sato N."/>
            <person name="Blanc-Mathieu R."/>
            <person name="Endo H."/>
            <person name="Kuwata A."/>
            <person name="Ogata H."/>
        </authorList>
    </citation>
    <scope>NUCLEOTIDE SEQUENCE [LARGE SCALE GENOMIC DNA]</scope>
    <source>
        <strain evidence="3">NIES 3700</strain>
    </source>
</reference>
<sequence length="177" mass="20554">MVPKLAFVVLGARTTIFPLVQPTRSFASNRNRIPIVLNHSTHLPSLLPFLRCLYDDRIKRIVPGRLSRNKSSSERFTVKVGALNEEDSSYGYRLLAREGTQVQEVFLTATAEIKRKELEAMCEVNDNRTSRREGKGKDRRMEREQRADELEAELRDATSNKQRAEIKNEIEKLRRRR</sequence>
<dbReference type="InterPro" id="IPR018664">
    <property type="entry name" value="DUF2103_metal-binding"/>
</dbReference>
<organism evidence="2 3">
    <name type="scientific">Triparma laevis f. longispina</name>
    <dbReference type="NCBI Taxonomy" id="1714387"/>
    <lineage>
        <taxon>Eukaryota</taxon>
        <taxon>Sar</taxon>
        <taxon>Stramenopiles</taxon>
        <taxon>Ochrophyta</taxon>
        <taxon>Bolidophyceae</taxon>
        <taxon>Parmales</taxon>
        <taxon>Triparmaceae</taxon>
        <taxon>Triparma</taxon>
    </lineage>
</organism>
<keyword evidence="3" id="KW-1185">Reference proteome</keyword>
<name>A0A9W7KS80_9STRA</name>
<evidence type="ECO:0000313" key="2">
    <source>
        <dbReference type="EMBL" id="GMI09575.1"/>
    </source>
</evidence>
<dbReference type="AlphaFoldDB" id="A0A9W7KS80"/>
<evidence type="ECO:0000256" key="1">
    <source>
        <dbReference type="SAM" id="MobiDB-lite"/>
    </source>
</evidence>
<dbReference type="Pfam" id="PF09876">
    <property type="entry name" value="DUF2103"/>
    <property type="match status" value="1"/>
</dbReference>